<dbReference type="OrthoDB" id="1924068at2759"/>
<feature type="domain" description="DUF4283" evidence="1">
    <location>
        <begin position="109"/>
        <end position="156"/>
    </location>
</feature>
<gene>
    <name evidence="2" type="ORF">IFM89_021461</name>
</gene>
<dbReference type="AlphaFoldDB" id="A0A835ISE0"/>
<keyword evidence="3" id="KW-1185">Reference proteome</keyword>
<dbReference type="Proteomes" id="UP000631114">
    <property type="component" value="Unassembled WGS sequence"/>
</dbReference>
<proteinExistence type="predicted"/>
<evidence type="ECO:0000313" key="2">
    <source>
        <dbReference type="EMBL" id="KAF9621422.1"/>
    </source>
</evidence>
<dbReference type="EMBL" id="JADFTS010000002">
    <property type="protein sequence ID" value="KAF9621422.1"/>
    <property type="molecule type" value="Genomic_DNA"/>
</dbReference>
<reference evidence="2 3" key="1">
    <citation type="submission" date="2020-10" db="EMBL/GenBank/DDBJ databases">
        <title>The Coptis chinensis genome and diversification of protoberbering-type alkaloids.</title>
        <authorList>
            <person name="Wang B."/>
            <person name="Shu S."/>
            <person name="Song C."/>
            <person name="Liu Y."/>
        </authorList>
    </citation>
    <scope>NUCLEOTIDE SEQUENCE [LARGE SCALE GENOMIC DNA]</scope>
    <source>
        <strain evidence="2">HL-2020</strain>
        <tissue evidence="2">Leaf</tissue>
    </source>
</reference>
<dbReference type="Pfam" id="PF14111">
    <property type="entry name" value="DUF4283"/>
    <property type="match status" value="1"/>
</dbReference>
<comment type="caution">
    <text evidence="2">The sequence shown here is derived from an EMBL/GenBank/DDBJ whole genome shotgun (WGS) entry which is preliminary data.</text>
</comment>
<protein>
    <recommendedName>
        <fullName evidence="1">DUF4283 domain-containing protein</fullName>
    </recommendedName>
</protein>
<evidence type="ECO:0000313" key="3">
    <source>
        <dbReference type="Proteomes" id="UP000631114"/>
    </source>
</evidence>
<accession>A0A835ISE0</accession>
<sequence length="157" mass="18193">MFGNVVHNPSMKFGNVKAQYTRALETSSRPLGPSIIMNYRRESLGINEVVLVWALSSKLSCTIEGYNLQVVELVNESNWESEMLLKNSIPLQHTNSLGNLAFQKRLETNSLGKRLIQFMIRLTCEEDWRKIWCGGLWRFKDQTLRLTKWTPEFDPDV</sequence>
<organism evidence="2 3">
    <name type="scientific">Coptis chinensis</name>
    <dbReference type="NCBI Taxonomy" id="261450"/>
    <lineage>
        <taxon>Eukaryota</taxon>
        <taxon>Viridiplantae</taxon>
        <taxon>Streptophyta</taxon>
        <taxon>Embryophyta</taxon>
        <taxon>Tracheophyta</taxon>
        <taxon>Spermatophyta</taxon>
        <taxon>Magnoliopsida</taxon>
        <taxon>Ranunculales</taxon>
        <taxon>Ranunculaceae</taxon>
        <taxon>Coptidoideae</taxon>
        <taxon>Coptis</taxon>
    </lineage>
</organism>
<evidence type="ECO:0000259" key="1">
    <source>
        <dbReference type="Pfam" id="PF14111"/>
    </source>
</evidence>
<name>A0A835ISE0_9MAGN</name>
<dbReference type="InterPro" id="IPR025558">
    <property type="entry name" value="DUF4283"/>
</dbReference>